<feature type="non-terminal residue" evidence="2">
    <location>
        <position position="382"/>
    </location>
</feature>
<gene>
    <name evidence="2" type="ORF">DERYTH_LOCUS6885</name>
</gene>
<sequence>KNRDNSFYWCYKYKDSHNCKVRAVTILEGQSHVLKKFSKHNHAPEPSHADVIQALNNMREIVSQSRERPSQIIYDITINMPEDSFYYMPNNEALRKQISSLQEIDVPNQLQVTMRGEQFLAREINLNNEKIMIFCTSNNLLYFEEANYWLIDGIFKTVPTLFRQLYTIHAPVGGETNFCVFPLVYILMTNQLEESYKQVFQELLNLSKEASYNLNPPVIITYFEQSVINAVQIKFPNSVHKGCFFYMCQNFWRKIQVEGLAIEYGNNKSFSFRLCHLVALAFLPYLEILAAFDIIKPLMPSNTIEISNIVEKAHLGTYTIIEEIRKEQQQVDMQIEHVLHGKLRPTQHKYLVDHKKRIILVFNNHDTYTVVDFLRGITHNIS</sequence>
<dbReference type="Gene3D" id="2.20.25.240">
    <property type="match status" value="1"/>
</dbReference>
<accession>A0A9N9G6M8</accession>
<comment type="caution">
    <text evidence="2">The sequence shown here is derived from an EMBL/GenBank/DDBJ whole genome shotgun (WGS) entry which is preliminary data.</text>
</comment>
<dbReference type="OrthoDB" id="2325904at2759"/>
<organism evidence="2 3">
    <name type="scientific">Dentiscutata erythropus</name>
    <dbReference type="NCBI Taxonomy" id="1348616"/>
    <lineage>
        <taxon>Eukaryota</taxon>
        <taxon>Fungi</taxon>
        <taxon>Fungi incertae sedis</taxon>
        <taxon>Mucoromycota</taxon>
        <taxon>Glomeromycotina</taxon>
        <taxon>Glomeromycetes</taxon>
        <taxon>Diversisporales</taxon>
        <taxon>Gigasporaceae</taxon>
        <taxon>Dentiscutata</taxon>
    </lineage>
</organism>
<dbReference type="PANTHER" id="PTHR47160:SF10">
    <property type="entry name" value="MULE TRANSPOSASE DOMAIN-CONTAINING PROTEIN"/>
    <property type="match status" value="1"/>
</dbReference>
<feature type="domain" description="MULE transposase" evidence="1">
    <location>
        <begin position="149"/>
        <end position="250"/>
    </location>
</feature>
<evidence type="ECO:0000313" key="3">
    <source>
        <dbReference type="Proteomes" id="UP000789405"/>
    </source>
</evidence>
<dbReference type="EMBL" id="CAJVPY010003214">
    <property type="protein sequence ID" value="CAG8585129.1"/>
    <property type="molecule type" value="Genomic_DNA"/>
</dbReference>
<protein>
    <submittedName>
        <fullName evidence="2">6617_t:CDS:1</fullName>
    </submittedName>
</protein>
<dbReference type="Pfam" id="PF10551">
    <property type="entry name" value="MULE"/>
    <property type="match status" value="1"/>
</dbReference>
<dbReference type="Proteomes" id="UP000789405">
    <property type="component" value="Unassembled WGS sequence"/>
</dbReference>
<evidence type="ECO:0000259" key="1">
    <source>
        <dbReference type="Pfam" id="PF10551"/>
    </source>
</evidence>
<dbReference type="PANTHER" id="PTHR47160">
    <property type="entry name" value="PUTATIVE-RELATED"/>
    <property type="match status" value="1"/>
</dbReference>
<dbReference type="AlphaFoldDB" id="A0A9N9G6M8"/>
<proteinExistence type="predicted"/>
<name>A0A9N9G6M8_9GLOM</name>
<reference evidence="2" key="1">
    <citation type="submission" date="2021-06" db="EMBL/GenBank/DDBJ databases">
        <authorList>
            <person name="Kallberg Y."/>
            <person name="Tangrot J."/>
            <person name="Rosling A."/>
        </authorList>
    </citation>
    <scope>NUCLEOTIDE SEQUENCE</scope>
    <source>
        <strain evidence="2">MA453B</strain>
    </source>
</reference>
<keyword evidence="3" id="KW-1185">Reference proteome</keyword>
<dbReference type="InterPro" id="IPR018289">
    <property type="entry name" value="MULE_transposase_dom"/>
</dbReference>
<evidence type="ECO:0000313" key="2">
    <source>
        <dbReference type="EMBL" id="CAG8585129.1"/>
    </source>
</evidence>